<organism evidence="2 3">
    <name type="scientific">Colletotrichum asianum</name>
    <dbReference type="NCBI Taxonomy" id="702518"/>
    <lineage>
        <taxon>Eukaryota</taxon>
        <taxon>Fungi</taxon>
        <taxon>Dikarya</taxon>
        <taxon>Ascomycota</taxon>
        <taxon>Pezizomycotina</taxon>
        <taxon>Sordariomycetes</taxon>
        <taxon>Hypocreomycetidae</taxon>
        <taxon>Glomerellales</taxon>
        <taxon>Glomerellaceae</taxon>
        <taxon>Colletotrichum</taxon>
        <taxon>Colletotrichum gloeosporioides species complex</taxon>
    </lineage>
</organism>
<dbReference type="EMBL" id="WOWK01000109">
    <property type="protein sequence ID" value="KAF0318457.1"/>
    <property type="molecule type" value="Genomic_DNA"/>
</dbReference>
<protein>
    <recommendedName>
        <fullName evidence="4">TLC domain-containing protein</fullName>
    </recommendedName>
</protein>
<feature type="transmembrane region" description="Helical" evidence="1">
    <location>
        <begin position="203"/>
        <end position="222"/>
    </location>
</feature>
<gene>
    <name evidence="2" type="ORF">GQ607_014250</name>
</gene>
<feature type="transmembrane region" description="Helical" evidence="1">
    <location>
        <begin position="139"/>
        <end position="157"/>
    </location>
</feature>
<dbReference type="OrthoDB" id="3011762at2759"/>
<evidence type="ECO:0000313" key="3">
    <source>
        <dbReference type="Proteomes" id="UP000434172"/>
    </source>
</evidence>
<accession>A0A8H3ZJV7</accession>
<evidence type="ECO:0000256" key="1">
    <source>
        <dbReference type="SAM" id="Phobius"/>
    </source>
</evidence>
<sequence>MSLSDLTYILMGLAGYQLANRLLHYVVKRYNPSCYANLEKDPSSRLAPYFVFPLGILFTLVSTPICSYAYSNTAQDTDIFGVQRPFTTAGKVCLASRGILWVSELPLLAYSPEYVTHHVLSLASLLLVLVRNMPRRPMYLIYAGLITELFSDTVALLRLHGCHAGSSAAFRAAMLANVVGMILLRILPIVVFTAGMQKTSLDYVGGIVMYCAYLLRLSFLQLKILELIEGDFGQRALTWVLGNSTRHAATNWMPRPKTLVICAAITIALSSAIEYSAGSPILMAEV</sequence>
<comment type="caution">
    <text evidence="2">The sequence shown here is derived from an EMBL/GenBank/DDBJ whole genome shotgun (WGS) entry which is preliminary data.</text>
</comment>
<keyword evidence="1" id="KW-0812">Transmembrane</keyword>
<keyword evidence="1" id="KW-1133">Transmembrane helix</keyword>
<evidence type="ECO:0000313" key="2">
    <source>
        <dbReference type="EMBL" id="KAF0318457.1"/>
    </source>
</evidence>
<reference evidence="2 3" key="1">
    <citation type="submission" date="2019-12" db="EMBL/GenBank/DDBJ databases">
        <title>A genome sequence resource for the geographically widespread anthracnose pathogen Colletotrichum asianum.</title>
        <authorList>
            <person name="Meng Y."/>
        </authorList>
    </citation>
    <scope>NUCLEOTIDE SEQUENCE [LARGE SCALE GENOMIC DNA]</scope>
    <source>
        <strain evidence="2 3">ICMP 18580</strain>
    </source>
</reference>
<feature type="transmembrane region" description="Helical" evidence="1">
    <location>
        <begin position="47"/>
        <end position="70"/>
    </location>
</feature>
<evidence type="ECO:0008006" key="4">
    <source>
        <dbReference type="Google" id="ProtNLM"/>
    </source>
</evidence>
<feature type="transmembrane region" description="Helical" evidence="1">
    <location>
        <begin position="169"/>
        <end position="191"/>
    </location>
</feature>
<keyword evidence="3" id="KW-1185">Reference proteome</keyword>
<dbReference type="AlphaFoldDB" id="A0A8H3ZJV7"/>
<dbReference type="Proteomes" id="UP000434172">
    <property type="component" value="Unassembled WGS sequence"/>
</dbReference>
<keyword evidence="1" id="KW-0472">Membrane</keyword>
<name>A0A8H3ZJV7_9PEZI</name>
<proteinExistence type="predicted"/>